<reference evidence="2 3" key="1">
    <citation type="submission" date="2021-06" db="EMBL/GenBank/DDBJ databases">
        <title>Caerostris extrusa draft genome.</title>
        <authorList>
            <person name="Kono N."/>
            <person name="Arakawa K."/>
        </authorList>
    </citation>
    <scope>NUCLEOTIDE SEQUENCE [LARGE SCALE GENOMIC DNA]</scope>
</reference>
<dbReference type="Proteomes" id="UP001054945">
    <property type="component" value="Unassembled WGS sequence"/>
</dbReference>
<comment type="caution">
    <text evidence="2">The sequence shown here is derived from an EMBL/GenBank/DDBJ whole genome shotgun (WGS) entry which is preliminary data.</text>
</comment>
<feature type="region of interest" description="Disordered" evidence="1">
    <location>
        <begin position="201"/>
        <end position="253"/>
    </location>
</feature>
<keyword evidence="3" id="KW-1185">Reference proteome</keyword>
<evidence type="ECO:0000256" key="1">
    <source>
        <dbReference type="SAM" id="MobiDB-lite"/>
    </source>
</evidence>
<gene>
    <name evidence="2" type="ORF">CEXT_230541</name>
</gene>
<protein>
    <submittedName>
        <fullName evidence="2">Uncharacterized protein</fullName>
    </submittedName>
</protein>
<dbReference type="AlphaFoldDB" id="A0AAV4U9P8"/>
<organism evidence="2 3">
    <name type="scientific">Caerostris extrusa</name>
    <name type="common">Bark spider</name>
    <name type="synonym">Caerostris bankana</name>
    <dbReference type="NCBI Taxonomy" id="172846"/>
    <lineage>
        <taxon>Eukaryota</taxon>
        <taxon>Metazoa</taxon>
        <taxon>Ecdysozoa</taxon>
        <taxon>Arthropoda</taxon>
        <taxon>Chelicerata</taxon>
        <taxon>Arachnida</taxon>
        <taxon>Araneae</taxon>
        <taxon>Araneomorphae</taxon>
        <taxon>Entelegynae</taxon>
        <taxon>Araneoidea</taxon>
        <taxon>Araneidae</taxon>
        <taxon>Caerostris</taxon>
    </lineage>
</organism>
<proteinExistence type="predicted"/>
<name>A0AAV4U9P8_CAEEX</name>
<evidence type="ECO:0000313" key="2">
    <source>
        <dbReference type="EMBL" id="GIY54478.1"/>
    </source>
</evidence>
<accession>A0AAV4U9P8</accession>
<dbReference type="EMBL" id="BPLR01012515">
    <property type="protein sequence ID" value="GIY54478.1"/>
    <property type="molecule type" value="Genomic_DNA"/>
</dbReference>
<evidence type="ECO:0000313" key="3">
    <source>
        <dbReference type="Proteomes" id="UP001054945"/>
    </source>
</evidence>
<sequence length="272" mass="30765">MSDLRELLTCKFLQVKKFIERMAPGKSVSEIISQWALTEQRQITAETVSEEIRSHSAADITRSGNRSPCLSTVLFTKRPPPHPHPPGGYARRGDNCTKHPYELCNDPLPSPPPPPSFIPKRSLSLVVGRFSFGETRGHVATPSATKRRRYDSPVSSCPLPVATEGNLSPLRFIKNMRTATTLILPPLLHFTTESVLDIRHRMQSTPPPPTSGNIKLISDRLSPARHIEQKERRKRSSSEHPLPPPRREDCRAQLKTLRRTILKGEQKKRKRF</sequence>